<dbReference type="InterPro" id="IPR027417">
    <property type="entry name" value="P-loop_NTPase"/>
</dbReference>
<dbReference type="PANTHER" id="PTHR13696">
    <property type="entry name" value="P-LOOP CONTAINING NUCLEOSIDE TRIPHOSPHATE HYDROLASE"/>
    <property type="match status" value="1"/>
</dbReference>
<evidence type="ECO:0000259" key="1">
    <source>
        <dbReference type="Pfam" id="PF01656"/>
    </source>
</evidence>
<gene>
    <name evidence="2" type="ORF">CLV40_14510</name>
</gene>
<dbReference type="NCBIfam" id="NF047398">
    <property type="entry name" value="AAA_KGGVGR"/>
    <property type="match status" value="1"/>
</dbReference>
<dbReference type="Pfam" id="PF01656">
    <property type="entry name" value="CbiA"/>
    <property type="match status" value="1"/>
</dbReference>
<dbReference type="Proteomes" id="UP000239203">
    <property type="component" value="Unassembled WGS sequence"/>
</dbReference>
<dbReference type="Gene3D" id="3.40.50.300">
    <property type="entry name" value="P-loop containing nucleotide triphosphate hydrolases"/>
    <property type="match status" value="1"/>
</dbReference>
<dbReference type="PANTHER" id="PTHR13696:SF52">
    <property type="entry name" value="PARA FAMILY PROTEIN CT_582"/>
    <property type="match status" value="1"/>
</dbReference>
<organism evidence="2 3">
    <name type="scientific">Actinokineospora auranticolor</name>
    <dbReference type="NCBI Taxonomy" id="155976"/>
    <lineage>
        <taxon>Bacteria</taxon>
        <taxon>Bacillati</taxon>
        <taxon>Actinomycetota</taxon>
        <taxon>Actinomycetes</taxon>
        <taxon>Pseudonocardiales</taxon>
        <taxon>Pseudonocardiaceae</taxon>
        <taxon>Actinokineospora</taxon>
    </lineage>
</organism>
<evidence type="ECO:0000313" key="2">
    <source>
        <dbReference type="EMBL" id="PPK60996.1"/>
    </source>
</evidence>
<name>A0A2S6GB87_9PSEU</name>
<dbReference type="InterPro" id="IPR050678">
    <property type="entry name" value="DNA_Partitioning_ATPase"/>
</dbReference>
<comment type="caution">
    <text evidence="2">The sequence shown here is derived from an EMBL/GenBank/DDBJ whole genome shotgun (WGS) entry which is preliminary data.</text>
</comment>
<dbReference type="RefSeq" id="WP_104483598.1">
    <property type="nucleotide sequence ID" value="NZ_PTIX01000045.1"/>
</dbReference>
<protein>
    <submittedName>
        <fullName evidence="2">CobQ/CobB/MinD/ParA family nucleotide binding protein</fullName>
    </submittedName>
</protein>
<dbReference type="EMBL" id="PTIX01000045">
    <property type="protein sequence ID" value="PPK60996.1"/>
    <property type="molecule type" value="Genomic_DNA"/>
</dbReference>
<feature type="domain" description="CobQ/CobB/MinD/ParA nucleotide binding" evidence="1">
    <location>
        <begin position="6"/>
        <end position="48"/>
    </location>
</feature>
<accession>A0A2S6GB87</accession>
<dbReference type="OrthoDB" id="580767at2"/>
<dbReference type="AlphaFoldDB" id="A0A2S6GB87"/>
<sequence>MPGTVITFYSFKGGVGRSFALANIAVLLARWGNRVLCVDWDLEAPGLHHYFRPMMSGEPTSGVVDLVDDFLANRFRPADHTTRLSADGVTLDLIAAGRDDVDYITRVQDLEWERFYDEGFGEYLERCRERWTTDYDFVLLDSRTGVSDIGGICTAHLPDRLVILFTANAQSMRGAIDIARRANSARDGLPFDRPRLNVIPVLSRFDAREEYLEADRWRQTYLTETGSLYHDWLDVEVPPAEVAAHLTLPYVSFWTFGERLAVVQEKQPTPDQISYALETVAALLAHDLDRTPLLAENRDAYVAAVRDRKHEFSHDIKISTPRSTLDVAGELIDTLGGLGLRTERSLSGDRDLLVRATDNARHLCLIVDGTLTRWQVAEVERFIHRTVGQDRRVIPVLTARTDPTALPGFVGNLRHLRLGPTRRPADVARELADQVRGARPLVHDSVDLVDLLLRTAKASLPAHWWELVDELVRELQVIAGAGDDERARDVAADLELAIRPRSAAGTPVPADIREAIEWSIRVLRTRARDTGAPATEEGNQHG</sequence>
<keyword evidence="3" id="KW-1185">Reference proteome</keyword>
<evidence type="ECO:0000313" key="3">
    <source>
        <dbReference type="Proteomes" id="UP000239203"/>
    </source>
</evidence>
<dbReference type="InterPro" id="IPR002586">
    <property type="entry name" value="CobQ/CobB/MinD/ParA_Nub-bd_dom"/>
</dbReference>
<proteinExistence type="predicted"/>
<dbReference type="SUPFAM" id="SSF52540">
    <property type="entry name" value="P-loop containing nucleoside triphosphate hydrolases"/>
    <property type="match status" value="1"/>
</dbReference>
<reference evidence="2 3" key="1">
    <citation type="submission" date="2018-02" db="EMBL/GenBank/DDBJ databases">
        <title>Genomic Encyclopedia of Archaeal and Bacterial Type Strains, Phase II (KMG-II): from individual species to whole genera.</title>
        <authorList>
            <person name="Goeker M."/>
        </authorList>
    </citation>
    <scope>NUCLEOTIDE SEQUENCE [LARGE SCALE GENOMIC DNA]</scope>
    <source>
        <strain evidence="2 3">YU 961-1</strain>
    </source>
</reference>